<dbReference type="GO" id="GO:1990904">
    <property type="term" value="C:ribonucleoprotein complex"/>
    <property type="evidence" value="ECO:0007669"/>
    <property type="project" value="UniProtKB-KW"/>
</dbReference>
<keyword evidence="5 7" id="KW-0687">Ribonucleoprotein</keyword>
<protein>
    <recommendedName>
        <fullName evidence="6 7">Large ribosomal subunit protein uL18</fullName>
    </recommendedName>
</protein>
<comment type="function">
    <text evidence="7">This is one of the proteins that bind and probably mediate the attachment of the 5S RNA into the large ribosomal subunit, where it forms part of the central protuberance.</text>
</comment>
<dbReference type="FunFam" id="3.30.420.100:FF:000001">
    <property type="entry name" value="50S ribosomal protein L18"/>
    <property type="match status" value="1"/>
</dbReference>
<dbReference type="HAMAP" id="MF_01337_B">
    <property type="entry name" value="Ribosomal_uL18_B"/>
    <property type="match status" value="1"/>
</dbReference>
<evidence type="ECO:0000313" key="8">
    <source>
        <dbReference type="EMBL" id="OGI71972.1"/>
    </source>
</evidence>
<comment type="caution">
    <text evidence="8">The sequence shown here is derived from an EMBL/GenBank/DDBJ whole genome shotgun (WGS) entry which is preliminary data.</text>
</comment>
<dbReference type="AlphaFoldDB" id="A0A1F6VQX3"/>
<dbReference type="PANTHER" id="PTHR12899">
    <property type="entry name" value="39S RIBOSOMAL PROTEIN L18, MITOCHONDRIAL"/>
    <property type="match status" value="1"/>
</dbReference>
<keyword evidence="2 7" id="KW-0699">rRNA-binding</keyword>
<dbReference type="Proteomes" id="UP000179686">
    <property type="component" value="Unassembled WGS sequence"/>
</dbReference>
<dbReference type="PANTHER" id="PTHR12899:SF3">
    <property type="entry name" value="LARGE RIBOSOMAL SUBUNIT PROTEIN UL18M"/>
    <property type="match status" value="1"/>
</dbReference>
<evidence type="ECO:0000313" key="9">
    <source>
        <dbReference type="Proteomes" id="UP000179686"/>
    </source>
</evidence>
<dbReference type="GO" id="GO:0003735">
    <property type="term" value="F:structural constituent of ribosome"/>
    <property type="evidence" value="ECO:0007669"/>
    <property type="project" value="InterPro"/>
</dbReference>
<dbReference type="GO" id="GO:0005840">
    <property type="term" value="C:ribosome"/>
    <property type="evidence" value="ECO:0007669"/>
    <property type="project" value="UniProtKB-KW"/>
</dbReference>
<dbReference type="Gene3D" id="3.30.420.100">
    <property type="match status" value="1"/>
</dbReference>
<keyword evidence="4 7" id="KW-0689">Ribosomal protein</keyword>
<evidence type="ECO:0000256" key="7">
    <source>
        <dbReference type="HAMAP-Rule" id="MF_01337"/>
    </source>
</evidence>
<dbReference type="InterPro" id="IPR005484">
    <property type="entry name" value="Ribosomal_uL18_bac/plant/anim"/>
</dbReference>
<gene>
    <name evidence="7" type="primary">rplR</name>
    <name evidence="8" type="ORF">A3J61_01930</name>
</gene>
<sequence length="121" mass="13343">MKSIQQKKTIKRSRLKTRIRARLTAVNTIAKPQPRLSVFRSNLHIYAQVIDDTSAKTLASASDLKINNGTKAERAKMVGLEIAKQAKAVGISQVVFDRNGFKYTGRIKTVADAAREGGLVF</sequence>
<dbReference type="InterPro" id="IPR004389">
    <property type="entry name" value="Ribosomal_uL18_bac-type"/>
</dbReference>
<proteinExistence type="inferred from homology"/>
<accession>A0A1F6VQX3</accession>
<dbReference type="InterPro" id="IPR057268">
    <property type="entry name" value="Ribosomal_L18"/>
</dbReference>
<dbReference type="EMBL" id="MFUC01000014">
    <property type="protein sequence ID" value="OGI71972.1"/>
    <property type="molecule type" value="Genomic_DNA"/>
</dbReference>
<dbReference type="Pfam" id="PF00861">
    <property type="entry name" value="Ribosomal_L18p"/>
    <property type="match status" value="1"/>
</dbReference>
<dbReference type="GO" id="GO:0005737">
    <property type="term" value="C:cytoplasm"/>
    <property type="evidence" value="ECO:0007669"/>
    <property type="project" value="UniProtKB-ARBA"/>
</dbReference>
<evidence type="ECO:0000256" key="1">
    <source>
        <dbReference type="ARBA" id="ARBA00007116"/>
    </source>
</evidence>
<name>A0A1F6VQX3_9BACT</name>
<dbReference type="CDD" id="cd00432">
    <property type="entry name" value="Ribosomal_L18_L5e"/>
    <property type="match status" value="1"/>
</dbReference>
<dbReference type="GO" id="GO:0008097">
    <property type="term" value="F:5S rRNA binding"/>
    <property type="evidence" value="ECO:0007669"/>
    <property type="project" value="TreeGrafter"/>
</dbReference>
<dbReference type="NCBIfam" id="TIGR00060">
    <property type="entry name" value="L18_bact"/>
    <property type="match status" value="1"/>
</dbReference>
<dbReference type="STRING" id="1801752.A3J61_01930"/>
<evidence type="ECO:0000256" key="3">
    <source>
        <dbReference type="ARBA" id="ARBA00022884"/>
    </source>
</evidence>
<evidence type="ECO:0000256" key="6">
    <source>
        <dbReference type="ARBA" id="ARBA00035197"/>
    </source>
</evidence>
<evidence type="ECO:0000256" key="5">
    <source>
        <dbReference type="ARBA" id="ARBA00023274"/>
    </source>
</evidence>
<evidence type="ECO:0000256" key="4">
    <source>
        <dbReference type="ARBA" id="ARBA00022980"/>
    </source>
</evidence>
<dbReference type="GO" id="GO:0006412">
    <property type="term" value="P:translation"/>
    <property type="evidence" value="ECO:0007669"/>
    <property type="project" value="UniProtKB-UniRule"/>
</dbReference>
<organism evidence="8 9">
    <name type="scientific">Candidatus Nomurabacteria bacterium RIFCSPHIGHO2_02_FULL_38_15</name>
    <dbReference type="NCBI Taxonomy" id="1801752"/>
    <lineage>
        <taxon>Bacteria</taxon>
        <taxon>Candidatus Nomuraibacteriota</taxon>
    </lineage>
</organism>
<keyword evidence="3 7" id="KW-0694">RNA-binding</keyword>
<comment type="subunit">
    <text evidence="7">Part of the 50S ribosomal subunit; part of the 5S rRNA/L5/L18/L25 subcomplex. Contacts the 5S and 23S rRNAs.</text>
</comment>
<evidence type="ECO:0000256" key="2">
    <source>
        <dbReference type="ARBA" id="ARBA00022730"/>
    </source>
</evidence>
<reference evidence="8 9" key="1">
    <citation type="journal article" date="2016" name="Nat. Commun.">
        <title>Thousands of microbial genomes shed light on interconnected biogeochemical processes in an aquifer system.</title>
        <authorList>
            <person name="Anantharaman K."/>
            <person name="Brown C.T."/>
            <person name="Hug L.A."/>
            <person name="Sharon I."/>
            <person name="Castelle C.J."/>
            <person name="Probst A.J."/>
            <person name="Thomas B.C."/>
            <person name="Singh A."/>
            <person name="Wilkins M.J."/>
            <person name="Karaoz U."/>
            <person name="Brodie E.L."/>
            <person name="Williams K.H."/>
            <person name="Hubbard S.S."/>
            <person name="Banfield J.F."/>
        </authorList>
    </citation>
    <scope>NUCLEOTIDE SEQUENCE [LARGE SCALE GENOMIC DNA]</scope>
</reference>
<comment type="similarity">
    <text evidence="1 7">Belongs to the universal ribosomal protein uL18 family.</text>
</comment>
<dbReference type="SUPFAM" id="SSF53137">
    <property type="entry name" value="Translational machinery components"/>
    <property type="match status" value="1"/>
</dbReference>